<dbReference type="SUPFAM" id="SSF53244">
    <property type="entry name" value="MurD-like peptide ligases, peptide-binding domain"/>
    <property type="match status" value="1"/>
</dbReference>
<dbReference type="EMBL" id="CAEZUE010000101">
    <property type="protein sequence ID" value="CAB4596248.1"/>
    <property type="molecule type" value="Genomic_DNA"/>
</dbReference>
<dbReference type="GO" id="GO:0016881">
    <property type="term" value="F:acid-amino acid ligase activity"/>
    <property type="evidence" value="ECO:0007669"/>
    <property type="project" value="InterPro"/>
</dbReference>
<organism evidence="1">
    <name type="scientific">freshwater metagenome</name>
    <dbReference type="NCBI Taxonomy" id="449393"/>
    <lineage>
        <taxon>unclassified sequences</taxon>
        <taxon>metagenomes</taxon>
        <taxon>ecological metagenomes</taxon>
    </lineage>
</organism>
<dbReference type="InterPro" id="IPR036615">
    <property type="entry name" value="Mur_ligase_C_dom_sf"/>
</dbReference>
<sequence length="139" mass="14860">MTPETLADGTILLDATNAVTLDAVREAQTGLAEWRSRGHDTVHVVGHIANTTLEELDALGRRTVRLNIGHFVVVGGSARVVHLAAEQEGSWDGESLPCSDESIAYDEVSRMRGDSVVVLVTSSTEYDMAGLVARLKGES</sequence>
<dbReference type="AlphaFoldDB" id="A0A6J6GHE4"/>
<accession>A0A6J6GHE4</accession>
<reference evidence="1" key="1">
    <citation type="submission" date="2020-05" db="EMBL/GenBank/DDBJ databases">
        <authorList>
            <person name="Chiriac C."/>
            <person name="Salcher M."/>
            <person name="Ghai R."/>
            <person name="Kavagutti S V."/>
        </authorList>
    </citation>
    <scope>NUCLEOTIDE SEQUENCE</scope>
</reference>
<name>A0A6J6GHE4_9ZZZZ</name>
<proteinExistence type="predicted"/>
<protein>
    <submittedName>
        <fullName evidence="1">Unannotated protein</fullName>
    </submittedName>
</protein>
<gene>
    <name evidence="1" type="ORF">UFOPK1788_00806</name>
</gene>
<evidence type="ECO:0000313" key="1">
    <source>
        <dbReference type="EMBL" id="CAB4596248.1"/>
    </source>
</evidence>
<dbReference type="Gene3D" id="3.90.190.20">
    <property type="entry name" value="Mur ligase, C-terminal domain"/>
    <property type="match status" value="1"/>
</dbReference>